<sequence>MVGDKGGIAGLAPEQKMKVLQKKARWRGKTVLDLVDNSGVSSMAAALKTNDTKIQNMGLNYRELKETEIEREASPQGLFLALPGDATAADTTVHTAIGNVAIPIYPLEKLFRRNFTMLRGIKFRWRRNMEVKSAVLKEISNA</sequence>
<accession>A0A7S1FLU3</accession>
<name>A0A7S1FLU3_9STRA</name>
<evidence type="ECO:0000313" key="1">
    <source>
        <dbReference type="EMBL" id="CAD8873914.1"/>
    </source>
</evidence>
<dbReference type="EMBL" id="HBFR01001733">
    <property type="protein sequence ID" value="CAD8873914.1"/>
    <property type="molecule type" value="Transcribed_RNA"/>
</dbReference>
<reference evidence="1" key="1">
    <citation type="submission" date="2021-01" db="EMBL/GenBank/DDBJ databases">
        <authorList>
            <person name="Corre E."/>
            <person name="Pelletier E."/>
            <person name="Niang G."/>
            <person name="Scheremetjew M."/>
            <person name="Finn R."/>
            <person name="Kale V."/>
            <person name="Holt S."/>
            <person name="Cochrane G."/>
            <person name="Meng A."/>
            <person name="Brown T."/>
            <person name="Cohen L."/>
        </authorList>
    </citation>
    <scope>NUCLEOTIDE SEQUENCE</scope>
    <source>
        <strain evidence="1">308</strain>
    </source>
</reference>
<dbReference type="AlphaFoldDB" id="A0A7S1FLU3"/>
<organism evidence="1">
    <name type="scientific">Corethron hystrix</name>
    <dbReference type="NCBI Taxonomy" id="216773"/>
    <lineage>
        <taxon>Eukaryota</taxon>
        <taxon>Sar</taxon>
        <taxon>Stramenopiles</taxon>
        <taxon>Ochrophyta</taxon>
        <taxon>Bacillariophyta</taxon>
        <taxon>Coscinodiscophyceae</taxon>
        <taxon>Corethrophycidae</taxon>
        <taxon>Corethrales</taxon>
        <taxon>Corethraceae</taxon>
        <taxon>Corethron</taxon>
    </lineage>
</organism>
<gene>
    <name evidence="1" type="ORF">CHYS00102_LOCUS1077</name>
</gene>
<protein>
    <submittedName>
        <fullName evidence="1">Uncharacterized protein</fullName>
    </submittedName>
</protein>
<proteinExistence type="predicted"/>